<reference evidence="2 3" key="1">
    <citation type="journal article" date="2018" name="Front. Plant Sci.">
        <title>Red Clover (Trifolium pratense) and Zigzag Clover (T. medium) - A Picture of Genomic Similarities and Differences.</title>
        <authorList>
            <person name="Dluhosova J."/>
            <person name="Istvanek J."/>
            <person name="Nedelnik J."/>
            <person name="Repkova J."/>
        </authorList>
    </citation>
    <scope>NUCLEOTIDE SEQUENCE [LARGE SCALE GENOMIC DNA]</scope>
    <source>
        <strain evidence="3">cv. 10/8</strain>
        <tissue evidence="2">Leaf</tissue>
    </source>
</reference>
<evidence type="ECO:0000313" key="2">
    <source>
        <dbReference type="EMBL" id="MCI38929.1"/>
    </source>
</evidence>
<feature type="compositionally biased region" description="Basic and acidic residues" evidence="1">
    <location>
        <begin position="1"/>
        <end position="11"/>
    </location>
</feature>
<feature type="region of interest" description="Disordered" evidence="1">
    <location>
        <begin position="1"/>
        <end position="111"/>
    </location>
</feature>
<protein>
    <submittedName>
        <fullName evidence="2">Uncharacterized protein</fullName>
    </submittedName>
</protein>
<proteinExistence type="predicted"/>
<dbReference type="EMBL" id="LXQA010261564">
    <property type="protein sequence ID" value="MCI38929.1"/>
    <property type="molecule type" value="Genomic_DNA"/>
</dbReference>
<name>A0A392RRH6_9FABA</name>
<sequence>MLKEGVTKRGETPNPAAVATNLFEDKQVPDLTFLEKYLSPNPLDEQTFTHENRPSSEPQPEQPKQPEQPQPKQPEQPQPKQPEQPQQPEHQQQPEQQPQPEQDQPQSEPKR</sequence>
<feature type="compositionally biased region" description="Low complexity" evidence="1">
    <location>
        <begin position="83"/>
        <end position="111"/>
    </location>
</feature>
<accession>A0A392RRH6</accession>
<feature type="compositionally biased region" description="Pro residues" evidence="1">
    <location>
        <begin position="60"/>
        <end position="82"/>
    </location>
</feature>
<comment type="caution">
    <text evidence="2">The sequence shown here is derived from an EMBL/GenBank/DDBJ whole genome shotgun (WGS) entry which is preliminary data.</text>
</comment>
<feature type="non-terminal residue" evidence="2">
    <location>
        <position position="111"/>
    </location>
</feature>
<keyword evidence="3" id="KW-1185">Reference proteome</keyword>
<dbReference type="Proteomes" id="UP000265520">
    <property type="component" value="Unassembled WGS sequence"/>
</dbReference>
<organism evidence="2 3">
    <name type="scientific">Trifolium medium</name>
    <dbReference type="NCBI Taxonomy" id="97028"/>
    <lineage>
        <taxon>Eukaryota</taxon>
        <taxon>Viridiplantae</taxon>
        <taxon>Streptophyta</taxon>
        <taxon>Embryophyta</taxon>
        <taxon>Tracheophyta</taxon>
        <taxon>Spermatophyta</taxon>
        <taxon>Magnoliopsida</taxon>
        <taxon>eudicotyledons</taxon>
        <taxon>Gunneridae</taxon>
        <taxon>Pentapetalae</taxon>
        <taxon>rosids</taxon>
        <taxon>fabids</taxon>
        <taxon>Fabales</taxon>
        <taxon>Fabaceae</taxon>
        <taxon>Papilionoideae</taxon>
        <taxon>50 kb inversion clade</taxon>
        <taxon>NPAAA clade</taxon>
        <taxon>Hologalegina</taxon>
        <taxon>IRL clade</taxon>
        <taxon>Trifolieae</taxon>
        <taxon>Trifolium</taxon>
    </lineage>
</organism>
<evidence type="ECO:0000256" key="1">
    <source>
        <dbReference type="SAM" id="MobiDB-lite"/>
    </source>
</evidence>
<dbReference type="AlphaFoldDB" id="A0A392RRH6"/>
<evidence type="ECO:0000313" key="3">
    <source>
        <dbReference type="Proteomes" id="UP000265520"/>
    </source>
</evidence>